<dbReference type="AlphaFoldDB" id="A0A0D5YEX0"/>
<reference evidence="3 12" key="3">
    <citation type="submission" date="2015-10" db="EMBL/GenBank/DDBJ databases">
        <title>The utility of whole genome sequencing in characterizing Acinetobacter epidemiology and analyzing hospital outbreaks.</title>
        <authorList>
            <person name="Ozer E.A."/>
            <person name="Fitzpatrick M.A."/>
            <person name="Hauser A.R."/>
        </authorList>
    </citation>
    <scope>NUCLEOTIDE SEQUENCE [LARGE SCALE GENOMIC DNA]</scope>
    <source>
        <strain evidence="3 12">ABBL072</strain>
    </source>
</reference>
<dbReference type="Proteomes" id="UP000439424">
    <property type="component" value="Unassembled WGS sequence"/>
</dbReference>
<dbReference type="EMBL" id="CP008706">
    <property type="protein sequence ID" value="AKA30514.1"/>
    <property type="molecule type" value="Genomic_DNA"/>
</dbReference>
<evidence type="ECO:0000313" key="18">
    <source>
        <dbReference type="Proteomes" id="UP000461234"/>
    </source>
</evidence>
<evidence type="ECO:0000313" key="15">
    <source>
        <dbReference type="Proteomes" id="UP000268239"/>
    </source>
</evidence>
<dbReference type="PATRIC" id="fig|470.1345.peg.716"/>
<reference evidence="10 16" key="7">
    <citation type="submission" date="2019-06" db="EMBL/GenBank/DDBJ databases">
        <title>A Diverse Panel of Clinical Acinetobacter baumannii for Research Use.</title>
        <authorList>
            <person name="Mcgann P."/>
            <person name="Snesrud E."/>
            <person name="Galac M.R."/>
        </authorList>
    </citation>
    <scope>NUCLEOTIDE SEQUENCE [LARGE SCALE GENOMIC DNA]</scope>
    <source>
        <strain evidence="10 16">MRSN14237</strain>
    </source>
</reference>
<evidence type="ECO:0000313" key="2">
    <source>
        <dbReference type="EMBL" id="AKA30514.1"/>
    </source>
</evidence>
<evidence type="ECO:0000313" key="6">
    <source>
        <dbReference type="EMBL" id="MVM93662.1"/>
    </source>
</evidence>
<protein>
    <submittedName>
        <fullName evidence="3">DNA replication protein DnaD</fullName>
    </submittedName>
    <submittedName>
        <fullName evidence="5">GntR family transcriptional regulator</fullName>
    </submittedName>
</protein>
<dbReference type="EMBL" id="LLGC01000179">
    <property type="protein sequence ID" value="KQE03522.1"/>
    <property type="molecule type" value="Genomic_DNA"/>
</dbReference>
<reference evidence="11" key="2">
    <citation type="submission" date="2015-03" db="EMBL/GenBank/DDBJ databases">
        <authorList>
            <person name="Gallagher L.A."/>
            <person name="Hayden H.S."/>
            <person name="Weiss E.J."/>
            <person name="Hager K.R."/>
            <person name="Ramage E."/>
            <person name="Radey M.R."/>
            <person name="Bydalek R."/>
            <person name="Manoil C."/>
            <person name="Miller S.I."/>
            <person name="Brittnacher M.J."/>
        </authorList>
    </citation>
    <scope>NUCLEOTIDE SEQUENCE [LARGE SCALE GENOMIC DNA]</scope>
    <source>
        <strain evidence="11">AB5075-UW</strain>
    </source>
</reference>
<dbReference type="Proteomes" id="UP000051449">
    <property type="component" value="Unassembled WGS sequence"/>
</dbReference>
<gene>
    <name evidence="2" type="ORF">ABUW_0751</name>
    <name evidence="4" type="ORF">APD33_02480</name>
    <name evidence="3" type="ORF">APD33_12970</name>
    <name evidence="7" type="ORF">CV954_003490</name>
    <name evidence="8" type="ORF">DOL94_10435</name>
    <name evidence="9" type="ORF">EJ062_14765</name>
    <name evidence="5" type="ORF">F2P40_09035</name>
    <name evidence="10" type="ORF">FJU42_04785</name>
    <name evidence="6" type="ORF">GNY86_19180</name>
</gene>
<dbReference type="EMBL" id="WPIP01000254">
    <property type="protein sequence ID" value="MVM93662.1"/>
    <property type="molecule type" value="Genomic_DNA"/>
</dbReference>
<evidence type="ECO:0000313" key="8">
    <source>
        <dbReference type="EMBL" id="PZM16585.1"/>
    </source>
</evidence>
<evidence type="ECO:0000313" key="14">
    <source>
        <dbReference type="Proteomes" id="UP000248662"/>
    </source>
</evidence>
<dbReference type="EMBL" id="WIOC01000009">
    <property type="protein sequence ID" value="MQR49460.1"/>
    <property type="molecule type" value="Genomic_DNA"/>
</dbReference>
<evidence type="ECO:0000313" key="10">
    <source>
        <dbReference type="EMBL" id="TPU67201.1"/>
    </source>
</evidence>
<evidence type="ECO:0000313" key="17">
    <source>
        <dbReference type="Proteomes" id="UP000439424"/>
    </source>
</evidence>
<name>A0A0D5YEX0_ACIBA</name>
<sequence>MSLYTTGHPVVDKIASLNIEGNVIPANWFNTFKLENGKPDTNAVILLSEIVYWHRPTIVRDEDSGHIVSVKKKFKADLLQRSYQSLADQFGFSRKQVKEALDRLEKFGVIKRHFRSVDVNGQKLSNVLFIELVTHVLFEVTTLLTSTVGPSSLESHDLPPYREDPPHLEGDTYTENTTEITTDSKLSTAELEKILKGKKPCEALVAIGLDLEVAKRFNEYRKTLKKPLTLDAVIKHYHESCNAGISTNDAARIVLSESWIGFASRYNWKPAFETLNGSAQQQTPADMKNADLNYGDW</sequence>
<evidence type="ECO:0000313" key="4">
    <source>
        <dbReference type="EMBL" id="KQE07322.1"/>
    </source>
</evidence>
<dbReference type="Proteomes" id="UP000268239">
    <property type="component" value="Unassembled WGS sequence"/>
</dbReference>
<organism evidence="2 11">
    <name type="scientific">Acinetobacter baumannii</name>
    <dbReference type="NCBI Taxonomy" id="470"/>
    <lineage>
        <taxon>Bacteria</taxon>
        <taxon>Pseudomonadati</taxon>
        <taxon>Pseudomonadota</taxon>
        <taxon>Gammaproteobacteria</taxon>
        <taxon>Moraxellales</taxon>
        <taxon>Moraxellaceae</taxon>
        <taxon>Acinetobacter</taxon>
        <taxon>Acinetobacter calcoaceticus/baumannii complex</taxon>
    </lineage>
</organism>
<evidence type="ECO:0000313" key="12">
    <source>
        <dbReference type="Proteomes" id="UP000051449"/>
    </source>
</evidence>
<evidence type="ECO:0000313" key="3">
    <source>
        <dbReference type="EMBL" id="KQE03522.1"/>
    </source>
</evidence>
<dbReference type="Proteomes" id="UP000032746">
    <property type="component" value="Chromosome"/>
</dbReference>
<reference evidence="5 18" key="8">
    <citation type="submission" date="2019-10" db="EMBL/GenBank/DDBJ databases">
        <title>Genetic environment of the oxa23 gene and comparative analysis of carbapenem resistant Acinetobacter baumannii isolates belonging to global clone 1, lineage 2 recovered in a burns hospital outbreak in 2012-2013.</title>
        <authorList>
            <person name="Douraghi M."/>
            <person name="Aris P."/>
            <person name="Kenyon J."/>
            <person name="Hamidian M."/>
        </authorList>
    </citation>
    <scope>NUCLEOTIDE SEQUENCE [LARGE SCALE GENOMIC DNA]</scope>
    <source>
        <strain evidence="5 18">ABS103</strain>
    </source>
</reference>
<dbReference type="Proteomes" id="UP000248662">
    <property type="component" value="Unassembled WGS sequence"/>
</dbReference>
<evidence type="ECO:0000256" key="1">
    <source>
        <dbReference type="SAM" id="MobiDB-lite"/>
    </source>
</evidence>
<reference evidence="6 17" key="9">
    <citation type="submission" date="2019-11" db="EMBL/GenBank/DDBJ databases">
        <title>Multidrug-resistant Acinetobacter baumannii moving toward extensively drug-resistant over fifteen years in South of Brazil.</title>
        <authorList>
            <person name="Fedrigo N.H."/>
            <person name="Cerdeira L."/>
            <person name="Fuga B."/>
            <person name="Marini P.V.B."/>
            <person name="Shinohara D.R."/>
            <person name="Carrara-Marroni F.E."/>
            <person name="Lincopan N."/>
            <person name="Tognim M.C.B."/>
        </authorList>
    </citation>
    <scope>NUCLEOTIDE SEQUENCE [LARGE SCALE GENOMIC DNA]</scope>
    <source>
        <strain evidence="6 17">Ac576</strain>
    </source>
</reference>
<dbReference type="EMBL" id="PHJU02000009">
    <property type="protein sequence ID" value="PQL85058.1"/>
    <property type="molecule type" value="Genomic_DNA"/>
</dbReference>
<reference evidence="9 15" key="6">
    <citation type="submission" date="2018-12" db="EMBL/GenBank/DDBJ databases">
        <title>Draft Genome Sequences Human Pathogenic Acinetobacter baumannii Strains.</title>
        <authorList>
            <person name="Madhi M."/>
            <person name="Ronco T."/>
            <person name="Olsen R.H."/>
            <person name="Hassani A."/>
        </authorList>
    </citation>
    <scope>NUCLEOTIDE SEQUENCE [LARGE SCALE GENOMIC DNA]</scope>
    <source>
        <strain evidence="9 15">AB3</strain>
    </source>
</reference>
<reference evidence="7 13" key="4">
    <citation type="submission" date="2018-02" db="EMBL/GenBank/DDBJ databases">
        <title>Acinetobacter baumanii whole genome sequence.</title>
        <authorList>
            <person name="Qasim Z.J."/>
        </authorList>
    </citation>
    <scope>NUCLEOTIDE SEQUENCE [LARGE SCALE GENOMIC DNA]</scope>
    <source>
        <strain evidence="7 13">ZQ8</strain>
    </source>
</reference>
<feature type="region of interest" description="Disordered" evidence="1">
    <location>
        <begin position="154"/>
        <end position="173"/>
    </location>
</feature>
<reference evidence="2 11" key="1">
    <citation type="journal article" date="2015" name="J. Bacteriol.">
        <title>Resources for Genetic and Genomic Analysis of Emerging Pathogen Acinetobacter baumannii.</title>
        <authorList>
            <person name="Gallagher L.A."/>
            <person name="Ramage E."/>
            <person name="Weiss E.J."/>
            <person name="Radey M."/>
            <person name="Hayden H.S."/>
            <person name="Held K.G."/>
            <person name="Huse H.K."/>
            <person name="Zurawski D.V."/>
            <person name="Brittnacher M.J."/>
            <person name="Manoil C."/>
        </authorList>
    </citation>
    <scope>NUCLEOTIDE SEQUENCE [LARGE SCALE GENOMIC DNA]</scope>
    <source>
        <strain evidence="2 11">AB5075-UW</strain>
    </source>
</reference>
<evidence type="ECO:0000313" key="7">
    <source>
        <dbReference type="EMBL" id="PQL85058.1"/>
    </source>
</evidence>
<feature type="compositionally biased region" description="Basic and acidic residues" evidence="1">
    <location>
        <begin position="154"/>
        <end position="170"/>
    </location>
</feature>
<evidence type="ECO:0000313" key="13">
    <source>
        <dbReference type="Proteomes" id="UP000233757"/>
    </source>
</evidence>
<reference evidence="8 14" key="5">
    <citation type="submission" date="2018-06" db="EMBL/GenBank/DDBJ databases">
        <title>Carbapenemase-producing Acinetobacter spp. from environmental sources in an hospital from French Polynesia.</title>
        <authorList>
            <person name="Bonnin R.A."/>
            <person name="Levy M."/>
            <person name="Cuzon G."/>
            <person name="Dortet L."/>
            <person name="Naas T."/>
        </authorList>
    </citation>
    <scope>NUCLEOTIDE SEQUENCE [LARGE SCALE GENOMIC DNA]</scope>
    <source>
        <strain evidence="8 14">R10</strain>
    </source>
</reference>
<dbReference type="Proteomes" id="UP000233757">
    <property type="component" value="Unassembled WGS sequence"/>
</dbReference>
<evidence type="ECO:0000313" key="11">
    <source>
        <dbReference type="Proteomes" id="UP000032746"/>
    </source>
</evidence>
<dbReference type="Proteomes" id="UP000315888">
    <property type="component" value="Unassembled WGS sequence"/>
</dbReference>
<dbReference type="EMBL" id="LLGC01000126">
    <property type="protein sequence ID" value="KQE07322.1"/>
    <property type="molecule type" value="Genomic_DNA"/>
</dbReference>
<dbReference type="Proteomes" id="UP000461234">
    <property type="component" value="Unassembled WGS sequence"/>
</dbReference>
<evidence type="ECO:0000313" key="9">
    <source>
        <dbReference type="EMBL" id="RTQ73597.1"/>
    </source>
</evidence>
<evidence type="ECO:0000313" key="5">
    <source>
        <dbReference type="EMBL" id="MQR49460.1"/>
    </source>
</evidence>
<dbReference type="EMBL" id="RXLU01000093">
    <property type="protein sequence ID" value="RTQ73597.1"/>
    <property type="molecule type" value="Genomic_DNA"/>
</dbReference>
<dbReference type="RefSeq" id="WP_000061204.1">
    <property type="nucleotide sequence ID" value="NZ_AP031583.1"/>
</dbReference>
<evidence type="ECO:0000313" key="16">
    <source>
        <dbReference type="Proteomes" id="UP000315888"/>
    </source>
</evidence>
<proteinExistence type="predicted"/>
<dbReference type="EMBL" id="VHGY01000010">
    <property type="protein sequence ID" value="TPU67201.1"/>
    <property type="molecule type" value="Genomic_DNA"/>
</dbReference>
<dbReference type="EMBL" id="QKWF01000098">
    <property type="protein sequence ID" value="PZM16585.1"/>
    <property type="molecule type" value="Genomic_DNA"/>
</dbReference>
<accession>A0A0D5YEX0</accession>